<evidence type="ECO:0000256" key="6">
    <source>
        <dbReference type="SAM" id="MobiDB-lite"/>
    </source>
</evidence>
<evidence type="ECO:0000256" key="5">
    <source>
        <dbReference type="ARBA" id="ARBA00023460"/>
    </source>
</evidence>
<evidence type="ECO:0008006" key="9">
    <source>
        <dbReference type="Google" id="ProtNLM"/>
    </source>
</evidence>
<dbReference type="PANTHER" id="PTHR46652:SF3">
    <property type="entry name" value="LEUCINE-RICH REPEAT-CONTAINING PROTEIN 9"/>
    <property type="match status" value="1"/>
</dbReference>
<dbReference type="InterPro" id="IPR025875">
    <property type="entry name" value="Leu-rich_rpt_4"/>
</dbReference>
<dbReference type="SMART" id="SM00365">
    <property type="entry name" value="LRR_SD22"/>
    <property type="match status" value="9"/>
</dbReference>
<dbReference type="InterPro" id="IPR032675">
    <property type="entry name" value="LRR_dom_sf"/>
</dbReference>
<evidence type="ECO:0000313" key="8">
    <source>
        <dbReference type="Proteomes" id="UP000761534"/>
    </source>
</evidence>
<sequence length="342" mass="39553">MTTHQDELEQPQRPAEDQNTDVSEAEEQGENIVEGEEVEADEDILDDYPEDTEEVDVTHLRVRSLPALGLKRFPNVKMACFRQNLVTSLEGVEDLPCDIEELDFYDNRLAHMDHHLAHFNSNMRTLDLSFNNIKHIKNIEHLTGLKTLYLCQNKISRIQGLNTLQNLRSIELGANRIREIKDLDHLVNLEELWLGKNKITKLQNLQNFKKLRILSIQANRITKLEGLEELTDLEELYIAENGITKLEGLDNNLKLNTIDITSNKIAALENLSHLKNLEEFWASRNQISNFNNIEKELGKLSQLHTVYFEFNPLHLNNQVTYRNKVKLALGPSLRQIDATFIR</sequence>
<dbReference type="GO" id="GO:0005634">
    <property type="term" value="C:nucleus"/>
    <property type="evidence" value="ECO:0007669"/>
    <property type="project" value="UniProtKB-SubCell"/>
</dbReference>
<evidence type="ECO:0000313" key="7">
    <source>
        <dbReference type="EMBL" id="KAA8910149.1"/>
    </source>
</evidence>
<dbReference type="InterPro" id="IPR050836">
    <property type="entry name" value="SDS22/Internalin_LRR"/>
</dbReference>
<dbReference type="PROSITE" id="PS51450">
    <property type="entry name" value="LRR"/>
    <property type="match status" value="7"/>
</dbReference>
<evidence type="ECO:0000256" key="3">
    <source>
        <dbReference type="ARBA" id="ARBA00022737"/>
    </source>
</evidence>
<comment type="caution">
    <text evidence="7">The sequence shown here is derived from an EMBL/GenBank/DDBJ whole genome shotgun (WGS) entry which is preliminary data.</text>
</comment>
<dbReference type="Proteomes" id="UP000761534">
    <property type="component" value="Unassembled WGS sequence"/>
</dbReference>
<evidence type="ECO:0000256" key="1">
    <source>
        <dbReference type="ARBA" id="ARBA00004123"/>
    </source>
</evidence>
<keyword evidence="8" id="KW-1185">Reference proteome</keyword>
<evidence type="ECO:0000256" key="4">
    <source>
        <dbReference type="ARBA" id="ARBA00023242"/>
    </source>
</evidence>
<dbReference type="SUPFAM" id="SSF52058">
    <property type="entry name" value="L domain-like"/>
    <property type="match status" value="1"/>
</dbReference>
<dbReference type="EMBL" id="SWFS01000321">
    <property type="protein sequence ID" value="KAA8910149.1"/>
    <property type="molecule type" value="Genomic_DNA"/>
</dbReference>
<keyword evidence="4" id="KW-0539">Nucleus</keyword>
<feature type="region of interest" description="Disordered" evidence="6">
    <location>
        <begin position="1"/>
        <end position="43"/>
    </location>
</feature>
<keyword evidence="3" id="KW-0677">Repeat</keyword>
<keyword evidence="2" id="KW-0433">Leucine-rich repeat</keyword>
<organism evidence="7 8">
    <name type="scientific">Trichomonascus ciferrii</name>
    <dbReference type="NCBI Taxonomy" id="44093"/>
    <lineage>
        <taxon>Eukaryota</taxon>
        <taxon>Fungi</taxon>
        <taxon>Dikarya</taxon>
        <taxon>Ascomycota</taxon>
        <taxon>Saccharomycotina</taxon>
        <taxon>Dipodascomycetes</taxon>
        <taxon>Dipodascales</taxon>
        <taxon>Trichomonascaceae</taxon>
        <taxon>Trichomonascus</taxon>
        <taxon>Trichomonascus ciferrii complex</taxon>
    </lineage>
</organism>
<comment type="similarity">
    <text evidence="5">Belongs to the SDS22 family.</text>
</comment>
<gene>
    <name evidence="7" type="ORF">TRICI_004250</name>
</gene>
<dbReference type="VEuPathDB" id="FungiDB:TRICI_004250"/>
<feature type="compositionally biased region" description="Acidic residues" evidence="6">
    <location>
        <begin position="23"/>
        <end position="43"/>
    </location>
</feature>
<proteinExistence type="inferred from homology"/>
<accession>A0A642V6F7</accession>
<dbReference type="InterPro" id="IPR001611">
    <property type="entry name" value="Leu-rich_rpt"/>
</dbReference>
<dbReference type="Pfam" id="PF12799">
    <property type="entry name" value="LRR_4"/>
    <property type="match status" value="2"/>
</dbReference>
<comment type="subcellular location">
    <subcellularLocation>
        <location evidence="1">Nucleus</location>
    </subcellularLocation>
</comment>
<dbReference type="OrthoDB" id="266138at2759"/>
<protein>
    <recommendedName>
        <fullName evidence="9">Protein phosphatase 1 regulatory subunit 7</fullName>
    </recommendedName>
</protein>
<dbReference type="FunFam" id="3.80.10.10:FF:000055">
    <property type="entry name" value="Protein phosphatase 1 regulatory subunit 7"/>
    <property type="match status" value="1"/>
</dbReference>
<reference evidence="7" key="1">
    <citation type="journal article" date="2019" name="G3 (Bethesda)">
        <title>Genome Assemblies of Two Rare Opportunistic Yeast Pathogens: Diutina rugosa (syn. Candida rugosa) and Trichomonascus ciferrii (syn. Candida ciferrii).</title>
        <authorList>
            <person name="Mixao V."/>
            <person name="Saus E."/>
            <person name="Hansen A.P."/>
            <person name="Lass-Florl C."/>
            <person name="Gabaldon T."/>
        </authorList>
    </citation>
    <scope>NUCLEOTIDE SEQUENCE</scope>
    <source>
        <strain evidence="7">CBS 4856</strain>
    </source>
</reference>
<dbReference type="SMART" id="SM00369">
    <property type="entry name" value="LRR_TYP"/>
    <property type="match status" value="3"/>
</dbReference>
<dbReference type="AlphaFoldDB" id="A0A642V6F7"/>
<evidence type="ECO:0000256" key="2">
    <source>
        <dbReference type="ARBA" id="ARBA00022614"/>
    </source>
</evidence>
<dbReference type="InterPro" id="IPR003591">
    <property type="entry name" value="Leu-rich_rpt_typical-subtyp"/>
</dbReference>
<dbReference type="PANTHER" id="PTHR46652">
    <property type="entry name" value="LEUCINE-RICH REPEAT AND IQ DOMAIN-CONTAINING PROTEIN 1-RELATED"/>
    <property type="match status" value="1"/>
</dbReference>
<dbReference type="Gene3D" id="3.80.10.10">
    <property type="entry name" value="Ribonuclease Inhibitor"/>
    <property type="match status" value="2"/>
</dbReference>
<name>A0A642V6F7_9ASCO</name>